<dbReference type="OrthoDB" id="4550442at2"/>
<evidence type="ECO:0000259" key="1">
    <source>
        <dbReference type="Pfam" id="PF13463"/>
    </source>
</evidence>
<reference evidence="3" key="1">
    <citation type="submission" date="2019-06" db="EMBL/GenBank/DDBJ databases">
        <title>The complete genome of Emcibacter congregatus ZYLT.</title>
        <authorList>
            <person name="Zhao Z."/>
        </authorList>
    </citation>
    <scope>NUCLEOTIDE SEQUENCE [LARGE SCALE GENOMIC DNA]</scope>
    <source>
        <strain evidence="3">MCCC 1A06723</strain>
    </source>
</reference>
<dbReference type="GO" id="GO:0003700">
    <property type="term" value="F:DNA-binding transcription factor activity"/>
    <property type="evidence" value="ECO:0007669"/>
    <property type="project" value="InterPro"/>
</dbReference>
<evidence type="ECO:0000313" key="2">
    <source>
        <dbReference type="EMBL" id="TPD60258.1"/>
    </source>
</evidence>
<name>A0A501PJM5_9PROT</name>
<dbReference type="GO" id="GO:0003677">
    <property type="term" value="F:DNA binding"/>
    <property type="evidence" value="ECO:0007669"/>
    <property type="project" value="UniProtKB-KW"/>
</dbReference>
<evidence type="ECO:0000313" key="3">
    <source>
        <dbReference type="Proteomes" id="UP000319148"/>
    </source>
</evidence>
<feature type="domain" description="HTH marR-type" evidence="1">
    <location>
        <begin position="54"/>
        <end position="117"/>
    </location>
</feature>
<dbReference type="SUPFAM" id="SSF46785">
    <property type="entry name" value="Winged helix' DNA-binding domain"/>
    <property type="match status" value="1"/>
</dbReference>
<dbReference type="Proteomes" id="UP000319148">
    <property type="component" value="Unassembled WGS sequence"/>
</dbReference>
<dbReference type="EMBL" id="VFIY01000008">
    <property type="protein sequence ID" value="TPD60258.1"/>
    <property type="molecule type" value="Genomic_DNA"/>
</dbReference>
<comment type="caution">
    <text evidence="2">The sequence shown here is derived from an EMBL/GenBank/DDBJ whole genome shotgun (WGS) entry which is preliminary data.</text>
</comment>
<dbReference type="InterPro" id="IPR036390">
    <property type="entry name" value="WH_DNA-bd_sf"/>
</dbReference>
<dbReference type="Pfam" id="PF13463">
    <property type="entry name" value="HTH_27"/>
    <property type="match status" value="1"/>
</dbReference>
<protein>
    <submittedName>
        <fullName evidence="2">Winged helix DNA-binding protein</fullName>
    </submittedName>
</protein>
<keyword evidence="2" id="KW-0238">DNA-binding</keyword>
<dbReference type="InterPro" id="IPR000835">
    <property type="entry name" value="HTH_MarR-typ"/>
</dbReference>
<proteinExistence type="predicted"/>
<gene>
    <name evidence="2" type="ORF">FIV46_08985</name>
</gene>
<keyword evidence="3" id="KW-1185">Reference proteome</keyword>
<accession>A0A501PJM5</accession>
<dbReference type="AlphaFoldDB" id="A0A501PJM5"/>
<sequence length="176" mass="20403">MDPTYYRRWHLAKTIPELKVTEFEYAVIRYYEAFIRWVQSAVEVVSPLDIGFAEHLILHVIRMQNRPKAAATIARMINRDDIPNIQYCLRKLETAKLIEKKKEKGSKTFTYSVTEEGQKLTNEYSDLRSELLIKNLSAIADVQERLEDATQLLSVLTGVYEESGRISSTYNQKPAE</sequence>
<organism evidence="2 3">
    <name type="scientific">Emcibacter nanhaiensis</name>
    <dbReference type="NCBI Taxonomy" id="1505037"/>
    <lineage>
        <taxon>Bacteria</taxon>
        <taxon>Pseudomonadati</taxon>
        <taxon>Pseudomonadota</taxon>
        <taxon>Alphaproteobacteria</taxon>
        <taxon>Emcibacterales</taxon>
        <taxon>Emcibacteraceae</taxon>
        <taxon>Emcibacter</taxon>
    </lineage>
</organism>
<dbReference type="InterPro" id="IPR036388">
    <property type="entry name" value="WH-like_DNA-bd_sf"/>
</dbReference>
<dbReference type="Gene3D" id="1.10.10.10">
    <property type="entry name" value="Winged helix-like DNA-binding domain superfamily/Winged helix DNA-binding domain"/>
    <property type="match status" value="1"/>
</dbReference>